<dbReference type="EMBL" id="CM042062">
    <property type="protein sequence ID" value="KAI3668930.1"/>
    <property type="molecule type" value="Genomic_DNA"/>
</dbReference>
<reference evidence="1 2" key="2">
    <citation type="journal article" date="2022" name="Mol. Ecol. Resour.">
        <title>The genomes of chicory, endive, great burdock and yacon provide insights into Asteraceae paleo-polyploidization history and plant inulin production.</title>
        <authorList>
            <person name="Fan W."/>
            <person name="Wang S."/>
            <person name="Wang H."/>
            <person name="Wang A."/>
            <person name="Jiang F."/>
            <person name="Liu H."/>
            <person name="Zhao H."/>
            <person name="Xu D."/>
            <person name="Zhang Y."/>
        </authorList>
    </citation>
    <scope>NUCLEOTIDE SEQUENCE [LARGE SCALE GENOMIC DNA]</scope>
    <source>
        <strain evidence="2">cv. Niubang</strain>
    </source>
</reference>
<accession>A0ACB8XMA7</accession>
<organism evidence="1 2">
    <name type="scientific">Arctium lappa</name>
    <name type="common">Greater burdock</name>
    <name type="synonym">Lappa major</name>
    <dbReference type="NCBI Taxonomy" id="4217"/>
    <lineage>
        <taxon>Eukaryota</taxon>
        <taxon>Viridiplantae</taxon>
        <taxon>Streptophyta</taxon>
        <taxon>Embryophyta</taxon>
        <taxon>Tracheophyta</taxon>
        <taxon>Spermatophyta</taxon>
        <taxon>Magnoliopsida</taxon>
        <taxon>eudicotyledons</taxon>
        <taxon>Gunneridae</taxon>
        <taxon>Pentapetalae</taxon>
        <taxon>asterids</taxon>
        <taxon>campanulids</taxon>
        <taxon>Asterales</taxon>
        <taxon>Asteraceae</taxon>
        <taxon>Carduoideae</taxon>
        <taxon>Cardueae</taxon>
        <taxon>Arctiinae</taxon>
        <taxon>Arctium</taxon>
    </lineage>
</organism>
<keyword evidence="2" id="KW-1185">Reference proteome</keyword>
<name>A0ACB8XMA7_ARCLA</name>
<reference evidence="2" key="1">
    <citation type="journal article" date="2022" name="Mol. Ecol. Resour.">
        <title>The genomes of chicory, endive, great burdock and yacon provide insights into Asteraceae palaeo-polyploidization history and plant inulin production.</title>
        <authorList>
            <person name="Fan W."/>
            <person name="Wang S."/>
            <person name="Wang H."/>
            <person name="Wang A."/>
            <person name="Jiang F."/>
            <person name="Liu H."/>
            <person name="Zhao H."/>
            <person name="Xu D."/>
            <person name="Zhang Y."/>
        </authorList>
    </citation>
    <scope>NUCLEOTIDE SEQUENCE [LARGE SCALE GENOMIC DNA]</scope>
    <source>
        <strain evidence="2">cv. Niubang</strain>
    </source>
</reference>
<gene>
    <name evidence="1" type="ORF">L6452_40147</name>
</gene>
<comment type="caution">
    <text evidence="1">The sequence shown here is derived from an EMBL/GenBank/DDBJ whole genome shotgun (WGS) entry which is preliminary data.</text>
</comment>
<protein>
    <submittedName>
        <fullName evidence="1">Uncharacterized protein</fullName>
    </submittedName>
</protein>
<proteinExistence type="predicted"/>
<evidence type="ECO:0000313" key="2">
    <source>
        <dbReference type="Proteomes" id="UP001055879"/>
    </source>
</evidence>
<sequence length="87" mass="10082">MDMSKTPTLDLSKNHGITPGGWIEEITEKVKAYFNFKEEYALKHFKKSITDDSTVYPWIRILISPTTATGLEFNVMMFMDLLFKVTE</sequence>
<dbReference type="Proteomes" id="UP001055879">
    <property type="component" value="Linkage Group LG16"/>
</dbReference>
<evidence type="ECO:0000313" key="1">
    <source>
        <dbReference type="EMBL" id="KAI3668930.1"/>
    </source>
</evidence>